<comment type="similarity">
    <text evidence="2 12">Belongs to the short-chain dehydrogenases/reductases (SDR) family.</text>
</comment>
<dbReference type="PRINTS" id="PR00080">
    <property type="entry name" value="SDRFAMILY"/>
</dbReference>
<dbReference type="GO" id="GO:0052650">
    <property type="term" value="F:all-trans-retinol dehydrogenase (NADP+) activity"/>
    <property type="evidence" value="ECO:0007669"/>
    <property type="project" value="UniProtKB-ARBA"/>
</dbReference>
<name>A0A6B2LD90_9EUKA</name>
<organism evidence="14">
    <name type="scientific">Arcella intermedia</name>
    <dbReference type="NCBI Taxonomy" id="1963864"/>
    <lineage>
        <taxon>Eukaryota</taxon>
        <taxon>Amoebozoa</taxon>
        <taxon>Tubulinea</taxon>
        <taxon>Elardia</taxon>
        <taxon>Arcellinida</taxon>
        <taxon>Sphaerothecina</taxon>
        <taxon>Arcellidae</taxon>
        <taxon>Arcella</taxon>
    </lineage>
</organism>
<feature type="domain" description="Ketoreductase" evidence="13">
    <location>
        <begin position="7"/>
        <end position="206"/>
    </location>
</feature>
<dbReference type="Pfam" id="PF00106">
    <property type="entry name" value="adh_short"/>
    <property type="match status" value="1"/>
</dbReference>
<dbReference type="GO" id="GO:0016020">
    <property type="term" value="C:membrane"/>
    <property type="evidence" value="ECO:0007669"/>
    <property type="project" value="UniProtKB-SubCell"/>
</dbReference>
<dbReference type="SUPFAM" id="SSF51735">
    <property type="entry name" value="NAD(P)-binding Rossmann-fold domains"/>
    <property type="match status" value="1"/>
</dbReference>
<dbReference type="InterPro" id="IPR002347">
    <property type="entry name" value="SDR_fam"/>
</dbReference>
<keyword evidence="4" id="KW-0521">NADP</keyword>
<evidence type="ECO:0000256" key="5">
    <source>
        <dbReference type="ARBA" id="ARBA00022989"/>
    </source>
</evidence>
<dbReference type="InterPro" id="IPR020904">
    <property type="entry name" value="Sc_DH/Rdtase_CS"/>
</dbReference>
<evidence type="ECO:0000256" key="11">
    <source>
        <dbReference type="ARBA" id="ARBA00082544"/>
    </source>
</evidence>
<evidence type="ECO:0000256" key="8">
    <source>
        <dbReference type="ARBA" id="ARBA00023136"/>
    </source>
</evidence>
<keyword evidence="5" id="KW-1133">Transmembrane helix</keyword>
<keyword evidence="8" id="KW-0472">Membrane</keyword>
<comment type="function">
    <text evidence="9">Catalyzes the reduction of all-trans-retinal to all-trans-retinol in the presence of NADPH.</text>
</comment>
<dbReference type="PANTHER" id="PTHR24322">
    <property type="entry name" value="PKSB"/>
    <property type="match status" value="1"/>
</dbReference>
<dbReference type="InterPro" id="IPR036291">
    <property type="entry name" value="NAD(P)-bd_dom_sf"/>
</dbReference>
<keyword evidence="6" id="KW-0560">Oxidoreductase</keyword>
<dbReference type="CDD" id="cd05339">
    <property type="entry name" value="17beta-HSDXI-like_SDR_c"/>
    <property type="match status" value="1"/>
</dbReference>
<evidence type="ECO:0000256" key="10">
    <source>
        <dbReference type="ARBA" id="ARBA00068717"/>
    </source>
</evidence>
<proteinExistence type="inferred from homology"/>
<comment type="subcellular location">
    <subcellularLocation>
        <location evidence="1">Membrane</location>
        <topology evidence="1">Multi-pass membrane protein</topology>
    </subcellularLocation>
</comment>
<dbReference type="PROSITE" id="PS00061">
    <property type="entry name" value="ADH_SHORT"/>
    <property type="match status" value="1"/>
</dbReference>
<reference evidence="14" key="1">
    <citation type="journal article" date="2020" name="J. Eukaryot. Microbiol.">
        <title>De novo Sequencing, Assembly and Annotation of the Transcriptome for the Free-Living Testate Amoeba Arcella intermedia.</title>
        <authorList>
            <person name="Ribeiro G.M."/>
            <person name="Porfirio-Sousa A.L."/>
            <person name="Maurer-Alcala X.X."/>
            <person name="Katz L.A."/>
            <person name="Lahr D.J.G."/>
        </authorList>
    </citation>
    <scope>NUCLEOTIDE SEQUENCE</scope>
</reference>
<accession>A0A6B2LD90</accession>
<evidence type="ECO:0000256" key="6">
    <source>
        <dbReference type="ARBA" id="ARBA00023002"/>
    </source>
</evidence>
<keyword evidence="7" id="KW-0443">Lipid metabolism</keyword>
<evidence type="ECO:0000256" key="4">
    <source>
        <dbReference type="ARBA" id="ARBA00022857"/>
    </source>
</evidence>
<evidence type="ECO:0000256" key="12">
    <source>
        <dbReference type="RuleBase" id="RU000363"/>
    </source>
</evidence>
<evidence type="ECO:0000256" key="1">
    <source>
        <dbReference type="ARBA" id="ARBA00004141"/>
    </source>
</evidence>
<dbReference type="FunFam" id="3.40.50.720:FF:000131">
    <property type="entry name" value="Short-chain dehydrogenase/reductase 3"/>
    <property type="match status" value="1"/>
</dbReference>
<dbReference type="EMBL" id="GIBP01005739">
    <property type="protein sequence ID" value="NDV34708.1"/>
    <property type="molecule type" value="Transcribed_RNA"/>
</dbReference>
<evidence type="ECO:0000313" key="14">
    <source>
        <dbReference type="EMBL" id="NDV34708.1"/>
    </source>
</evidence>
<evidence type="ECO:0000256" key="2">
    <source>
        <dbReference type="ARBA" id="ARBA00006484"/>
    </source>
</evidence>
<evidence type="ECO:0000259" key="13">
    <source>
        <dbReference type="SMART" id="SM00822"/>
    </source>
</evidence>
<sequence>MKDVAHKVVLITGGHSGLGKCMARLFSQLGAVLVLWGTNATQLRAAAEEISRETGNAVHWFAVDVTDRALVYRTAQAVQSPPFELRPLLTLRRIGPVDILLNNAGLVSGKSIFDASYDDALAERVFAVNTTAHLWTIRAFVPEMMRRNEGHVVCVSSAGAMVGISGLAEYCASKSGAFGLNESLRRELKSRGCDGVHTTVVCPYFFNSGMFRGVQSRIIPIMDEKYVAECIVRAIREERQFLGLPRLIHYFPLFLNAVLPVDVLDKVYDLFGLSKAMHSFVGKAKI</sequence>
<evidence type="ECO:0000256" key="3">
    <source>
        <dbReference type="ARBA" id="ARBA00022692"/>
    </source>
</evidence>
<keyword evidence="3" id="KW-0812">Transmembrane</keyword>
<dbReference type="SMART" id="SM00822">
    <property type="entry name" value="PKS_KR"/>
    <property type="match status" value="1"/>
</dbReference>
<evidence type="ECO:0000256" key="7">
    <source>
        <dbReference type="ARBA" id="ARBA00023098"/>
    </source>
</evidence>
<protein>
    <recommendedName>
        <fullName evidence="10">Short-chain dehydrogenase/reductase 3</fullName>
    </recommendedName>
    <alternativeName>
        <fullName evidence="11">Retinal short-chain dehydrogenase/reductase 1</fullName>
    </alternativeName>
</protein>
<evidence type="ECO:0000256" key="9">
    <source>
        <dbReference type="ARBA" id="ARBA00059620"/>
    </source>
</evidence>
<dbReference type="AlphaFoldDB" id="A0A6B2LD90"/>
<dbReference type="Gene3D" id="3.40.50.720">
    <property type="entry name" value="NAD(P)-binding Rossmann-like Domain"/>
    <property type="match status" value="1"/>
</dbReference>
<dbReference type="PRINTS" id="PR00081">
    <property type="entry name" value="GDHRDH"/>
</dbReference>
<dbReference type="InterPro" id="IPR057326">
    <property type="entry name" value="KR_dom"/>
</dbReference>
<dbReference type="PANTHER" id="PTHR24322:SF736">
    <property type="entry name" value="RETINOL DEHYDROGENASE 10"/>
    <property type="match status" value="1"/>
</dbReference>